<protein>
    <recommendedName>
        <fullName evidence="4">Integral membrane protein</fullName>
    </recommendedName>
</protein>
<gene>
    <name evidence="2" type="ORF">HQ603_04060</name>
</gene>
<evidence type="ECO:0000256" key="1">
    <source>
        <dbReference type="SAM" id="Phobius"/>
    </source>
</evidence>
<keyword evidence="1" id="KW-1133">Transmembrane helix</keyword>
<dbReference type="Proteomes" id="UP000825228">
    <property type="component" value="Unassembled WGS sequence"/>
</dbReference>
<dbReference type="RefSeq" id="WP_222683031.1">
    <property type="nucleotide sequence ID" value="NZ_JABUBT010000022.1"/>
</dbReference>
<proteinExistence type="predicted"/>
<sequence length="153" mass="15632">MPASPRSTDVPVPVRVAGALVSTEGAVAVVVAVVLVIRGLAGADESIVNGFGSAIWFAVLGGAVLTGGIALVLGHRWGRALAVVAQLLLLPVVWSLLTGSDQVLLGSVLGVVVVAVLACLFCPPAARWMVSEYADPAYADPASTEREDRPDAH</sequence>
<accession>A0ABS7P0I3</accession>
<feature type="transmembrane region" description="Helical" evidence="1">
    <location>
        <begin position="53"/>
        <end position="73"/>
    </location>
</feature>
<evidence type="ECO:0000313" key="3">
    <source>
        <dbReference type="Proteomes" id="UP000825228"/>
    </source>
</evidence>
<comment type="caution">
    <text evidence="2">The sequence shown here is derived from an EMBL/GenBank/DDBJ whole genome shotgun (WGS) entry which is preliminary data.</text>
</comment>
<keyword evidence="1" id="KW-0472">Membrane</keyword>
<reference evidence="2 3" key="1">
    <citation type="submission" date="2020-06" db="EMBL/GenBank/DDBJ databases">
        <title>Taxonomy, biology and ecology of Rhodococcus bacteria occurring in California pistachio and other woody hosts as revealed by genome sequence analyses.</title>
        <authorList>
            <person name="Gai Y."/>
            <person name="Riely B."/>
        </authorList>
    </citation>
    <scope>NUCLEOTIDE SEQUENCE [LARGE SCALE GENOMIC DNA]</scope>
    <source>
        <strain evidence="2 3">BP-281</strain>
    </source>
</reference>
<evidence type="ECO:0008006" key="4">
    <source>
        <dbReference type="Google" id="ProtNLM"/>
    </source>
</evidence>
<keyword evidence="1" id="KW-0812">Transmembrane</keyword>
<keyword evidence="3" id="KW-1185">Reference proteome</keyword>
<dbReference type="EMBL" id="JABUBU010000001">
    <property type="protein sequence ID" value="MBY6365928.1"/>
    <property type="molecule type" value="Genomic_DNA"/>
</dbReference>
<name>A0ABS7P0I3_9NOCA</name>
<feature type="transmembrane region" description="Helical" evidence="1">
    <location>
        <begin position="103"/>
        <end position="122"/>
    </location>
</feature>
<feature type="transmembrane region" description="Helical" evidence="1">
    <location>
        <begin position="80"/>
        <end position="97"/>
    </location>
</feature>
<organism evidence="2 3">
    <name type="scientific">Rhodococcoides corynebacterioides</name>
    <dbReference type="NCBI Taxonomy" id="53972"/>
    <lineage>
        <taxon>Bacteria</taxon>
        <taxon>Bacillati</taxon>
        <taxon>Actinomycetota</taxon>
        <taxon>Actinomycetes</taxon>
        <taxon>Mycobacteriales</taxon>
        <taxon>Nocardiaceae</taxon>
        <taxon>Rhodococcoides</taxon>
    </lineage>
</organism>
<feature type="transmembrane region" description="Helical" evidence="1">
    <location>
        <begin position="12"/>
        <end position="41"/>
    </location>
</feature>
<evidence type="ECO:0000313" key="2">
    <source>
        <dbReference type="EMBL" id="MBY6365928.1"/>
    </source>
</evidence>